<dbReference type="EC" id="5.6.2.3" evidence="1"/>
<evidence type="ECO:0000256" key="1">
    <source>
        <dbReference type="RuleBase" id="RU363044"/>
    </source>
</evidence>
<feature type="domain" description="DNA helicase Pif1-like DEAD-box helicase" evidence="2">
    <location>
        <begin position="1185"/>
        <end position="1397"/>
    </location>
</feature>
<keyword evidence="1" id="KW-0233">DNA recombination</keyword>
<comment type="cofactor">
    <cofactor evidence="1">
        <name>Mg(2+)</name>
        <dbReference type="ChEBI" id="CHEBI:18420"/>
    </cofactor>
</comment>
<dbReference type="GO" id="GO:0005524">
    <property type="term" value="F:ATP binding"/>
    <property type="evidence" value="ECO:0007669"/>
    <property type="project" value="UniProtKB-KW"/>
</dbReference>
<dbReference type="GO" id="GO:0043139">
    <property type="term" value="F:5'-3' DNA helicase activity"/>
    <property type="evidence" value="ECO:0007669"/>
    <property type="project" value="UniProtKB-EC"/>
</dbReference>
<dbReference type="SUPFAM" id="SSF52540">
    <property type="entry name" value="P-loop containing nucleoside triphosphate hydrolases"/>
    <property type="match status" value="1"/>
</dbReference>
<dbReference type="InterPro" id="IPR027417">
    <property type="entry name" value="P-loop_NTPase"/>
</dbReference>
<dbReference type="Gene3D" id="3.40.50.300">
    <property type="entry name" value="P-loop containing nucleotide triphosphate hydrolases"/>
    <property type="match status" value="1"/>
</dbReference>
<dbReference type="WBParaSite" id="Minc3s02408g29886">
    <property type="protein sequence ID" value="Minc3s02408g29886"/>
    <property type="gene ID" value="Minc3s02408g29886"/>
</dbReference>
<dbReference type="Proteomes" id="UP000887563">
    <property type="component" value="Unplaced"/>
</dbReference>
<dbReference type="SUPFAM" id="SSF54001">
    <property type="entry name" value="Cysteine proteinases"/>
    <property type="match status" value="1"/>
</dbReference>
<dbReference type="GO" id="GO:0006310">
    <property type="term" value="P:DNA recombination"/>
    <property type="evidence" value="ECO:0007669"/>
    <property type="project" value="UniProtKB-KW"/>
</dbReference>
<proteinExistence type="inferred from homology"/>
<keyword evidence="3" id="KW-1185">Reference proteome</keyword>
<keyword evidence="1" id="KW-0547">Nucleotide-binding</keyword>
<keyword evidence="1" id="KW-0234">DNA repair</keyword>
<dbReference type="InterPro" id="IPR038765">
    <property type="entry name" value="Papain-like_cys_pep_sf"/>
</dbReference>
<evidence type="ECO:0000313" key="3">
    <source>
        <dbReference type="Proteomes" id="UP000887563"/>
    </source>
</evidence>
<organism evidence="3 4">
    <name type="scientific">Meloidogyne incognita</name>
    <name type="common">Southern root-knot nematode worm</name>
    <name type="synonym">Oxyuris incognita</name>
    <dbReference type="NCBI Taxonomy" id="6306"/>
    <lineage>
        <taxon>Eukaryota</taxon>
        <taxon>Metazoa</taxon>
        <taxon>Ecdysozoa</taxon>
        <taxon>Nematoda</taxon>
        <taxon>Chromadorea</taxon>
        <taxon>Rhabditida</taxon>
        <taxon>Tylenchina</taxon>
        <taxon>Tylenchomorpha</taxon>
        <taxon>Tylenchoidea</taxon>
        <taxon>Meloidogynidae</taxon>
        <taxon>Meloidogyninae</taxon>
        <taxon>Meloidogyne</taxon>
        <taxon>Meloidogyne incognita group</taxon>
    </lineage>
</organism>
<keyword evidence="1" id="KW-0347">Helicase</keyword>
<dbReference type="Gene3D" id="3.40.395.10">
    <property type="entry name" value="Adenoviral Proteinase, Chain A"/>
    <property type="match status" value="1"/>
</dbReference>
<protein>
    <recommendedName>
        <fullName evidence="1">ATP-dependent DNA helicase</fullName>
        <ecNumber evidence="1">5.6.2.3</ecNumber>
    </recommendedName>
</protein>
<comment type="catalytic activity">
    <reaction evidence="1">
        <text>ATP + H2O = ADP + phosphate + H(+)</text>
        <dbReference type="Rhea" id="RHEA:13065"/>
        <dbReference type="ChEBI" id="CHEBI:15377"/>
        <dbReference type="ChEBI" id="CHEBI:15378"/>
        <dbReference type="ChEBI" id="CHEBI:30616"/>
        <dbReference type="ChEBI" id="CHEBI:43474"/>
        <dbReference type="ChEBI" id="CHEBI:456216"/>
        <dbReference type="EC" id="5.6.2.3"/>
    </reaction>
</comment>
<sequence>MNVVPDFLSVDLLDIPFGPVLHSDNRICDMNINVARDYIKEMWSDSDSWLQENYIYSYLKYLTTNTDKRVVVLDPAYSFVDYQYGDRDPLIPIENCFNYSVNYDILFMPICFPGHFGLVIYYRSVGNNHVCLFVDSLPAVDRLFNVRYPGFDIRRIDLIKRAIIELTPNVNENDIQINTIPRGDFVEQSDGVNCGFFVCIYSELYLFNNRSLLYPNLNIHHERKRILWNLSHLLLSNDINYVGLFDNHYRNTPVNNNVFNFNLDFGNFVEDNCVVNNLPVLNLEPDPPLRRSERIKALRNKDISELNVSNINIASLNEINTRCHFSHKLYPCADVRAKHVVSYYDSGNMGDNVCFYCGALLFKSEINDAHLKKFKKVSSSYCCRCGLIKLPSFKPHPQLLKDLTKGDTKDSKNFLKKHNIYNSLLAFASVYVGHRETTLYGGVCYLLNGEFVRKMSSMIAGDSGPSFSQLYILDADTAFQHRVSNVAYGGDRVDPDMLKSLDTLLRNCHPLANTYKNFHDQYLEKLALDSPDSVQNFRLVLLEEREAPELIIDNTLHVRQVNLPTEETFFSLHTESDEPPIVKGLFITGDQGKLFVFPPHHPQTDTLCYPLLFPCGDDSYHNKIPFARKVLTGDKSDNDCSDCEPDPLLENSRKNISIRDYVKYRLAVRKHEDYHNIWNSGGGLSQKYALDYTARIDSEVANYLRRDDMDLRATIGPDALRWLQRDSGANSVADLGHVVMFRSYHPGILGLIIPPADDNSGWAKFMRKVRELLPLYQLHDCSEHCKMANVLHENTPAEYYRPSPGDGGEVLKLPRGKELITYDNSRVVPYNPLILVMFQCHHNLEFAYGQTDNLKYALKYPFKGSSFSYVRSEASGLINVDEPLHYARMIYRSPTEAYTRIMSYKYAFLSHIVKALTIHLPENQKLYFTRKNTSKLINTINSGNVPDSPLSAYWKLCDKDSAVKNILFENMPETYAFNTKDKVWKKLNINEKNKNRKPRIGRIFSVSPRDPEKFALYILTKHFPGTPEDLLTVNGHACLTFAEAARLRGLFEDNNVWERTLREGSISLNPSQMRQLFANILAFGGTEKCVIDGLLLWNMFIDHFYDRRRCSEAEKSIRIDRALAIIERMLLSQGRTLQEFNLPSPNRPLINDPNRALEDFFFPHHINDDEMDEAIDTTIFDNANLNPEQQRFFRLIRSSVLDPFTKNKLFFLSGDGGTGKTFLLNYVIYKLREMRQKVLATASTGIAATNYYSGGMTFHSAFRFGRDVEPGVIPPVTADSYFGRRIIEANVIIIDEVSMLNRTVFENVNLLCKKLIPQFKDQPFGGKIVIISGDWKQSLPVVNDSSSPGAQVAASIQSSDLYGRFEKHRLLQNMRVIPSEIQFKDWLYSIGTGQTGDSVSIPVGMRVNSRQDLYAFVFNTGFDAPVHELLKRLILSPTNRVVDMINEEIVGLIDSPVQEYLSIDNPTSENPFAYNLAEYEVAQLNRLTPIGFFRRVYVTAPE</sequence>
<keyword evidence="1" id="KW-0227">DNA damage</keyword>
<evidence type="ECO:0000259" key="2">
    <source>
        <dbReference type="Pfam" id="PF05970"/>
    </source>
</evidence>
<keyword evidence="1" id="KW-0067">ATP-binding</keyword>
<dbReference type="PANTHER" id="PTHR10492">
    <property type="match status" value="1"/>
</dbReference>
<dbReference type="GO" id="GO:0006281">
    <property type="term" value="P:DNA repair"/>
    <property type="evidence" value="ECO:0007669"/>
    <property type="project" value="UniProtKB-KW"/>
</dbReference>
<dbReference type="GO" id="GO:0000723">
    <property type="term" value="P:telomere maintenance"/>
    <property type="evidence" value="ECO:0007669"/>
    <property type="project" value="InterPro"/>
</dbReference>
<dbReference type="PANTHER" id="PTHR10492:SF57">
    <property type="entry name" value="ATP-DEPENDENT DNA HELICASE"/>
    <property type="match status" value="1"/>
</dbReference>
<dbReference type="Pfam" id="PF05970">
    <property type="entry name" value="PIF1"/>
    <property type="match status" value="1"/>
</dbReference>
<name>A0A914MXG2_MELIC</name>
<dbReference type="InterPro" id="IPR010285">
    <property type="entry name" value="DNA_helicase_pif1-like_DEAD"/>
</dbReference>
<reference evidence="4" key="1">
    <citation type="submission" date="2022-11" db="UniProtKB">
        <authorList>
            <consortium name="WormBaseParasite"/>
        </authorList>
    </citation>
    <scope>IDENTIFICATION</scope>
</reference>
<accession>A0A914MXG2</accession>
<comment type="similarity">
    <text evidence="1">Belongs to the helicase family.</text>
</comment>
<keyword evidence="1" id="KW-0378">Hydrolase</keyword>
<dbReference type="GO" id="GO:0016787">
    <property type="term" value="F:hydrolase activity"/>
    <property type="evidence" value="ECO:0007669"/>
    <property type="project" value="UniProtKB-KW"/>
</dbReference>
<evidence type="ECO:0000313" key="4">
    <source>
        <dbReference type="WBParaSite" id="Minc3s02408g29886"/>
    </source>
</evidence>